<dbReference type="FunFam" id="3.40.50.1110:FF:000003">
    <property type="entry name" value="GDSL esterase/lipase APG"/>
    <property type="match status" value="1"/>
</dbReference>
<dbReference type="SUPFAM" id="SSF52266">
    <property type="entry name" value="SGNH hydrolase"/>
    <property type="match status" value="1"/>
</dbReference>
<dbReference type="CDD" id="cd01837">
    <property type="entry name" value="SGNH_plant_lipase_like"/>
    <property type="match status" value="1"/>
</dbReference>
<dbReference type="PANTHER" id="PTHR45642">
    <property type="entry name" value="GDSL ESTERASE/LIPASE EXL3"/>
    <property type="match status" value="1"/>
</dbReference>
<name>A0AAP0MYC0_9ROSI</name>
<dbReference type="InterPro" id="IPR001087">
    <property type="entry name" value="GDSL"/>
</dbReference>
<keyword evidence="4" id="KW-1185">Reference proteome</keyword>
<evidence type="ECO:0000313" key="3">
    <source>
        <dbReference type="EMBL" id="KAK9227948.1"/>
    </source>
</evidence>
<evidence type="ECO:0008006" key="5">
    <source>
        <dbReference type="Google" id="ProtNLM"/>
    </source>
</evidence>
<keyword evidence="2" id="KW-0472">Membrane</keyword>
<dbReference type="GO" id="GO:0016788">
    <property type="term" value="F:hydrolase activity, acting on ester bonds"/>
    <property type="evidence" value="ECO:0007669"/>
    <property type="project" value="InterPro"/>
</dbReference>
<protein>
    <recommendedName>
        <fullName evidence="5">GDSL esterase/lipase EXL3</fullName>
    </recommendedName>
</protein>
<dbReference type="InterPro" id="IPR050592">
    <property type="entry name" value="GDSL_lipolytic_enzyme"/>
</dbReference>
<comment type="similarity">
    <text evidence="1">Belongs to the 'GDSL' lipolytic enzyme family.</text>
</comment>
<dbReference type="EMBL" id="JBCGBO010000001">
    <property type="protein sequence ID" value="KAK9227948.1"/>
    <property type="molecule type" value="Genomic_DNA"/>
</dbReference>
<dbReference type="Gene3D" id="3.40.50.1110">
    <property type="entry name" value="SGNH hydrolase"/>
    <property type="match status" value="1"/>
</dbReference>
<comment type="caution">
    <text evidence="3">The sequence shown here is derived from an EMBL/GenBank/DDBJ whole genome shotgun (WGS) entry which is preliminary data.</text>
</comment>
<dbReference type="Pfam" id="PF00657">
    <property type="entry name" value="Lipase_GDSL"/>
    <property type="match status" value="1"/>
</dbReference>
<evidence type="ECO:0000256" key="2">
    <source>
        <dbReference type="SAM" id="Phobius"/>
    </source>
</evidence>
<keyword evidence="2" id="KW-0812">Transmembrane</keyword>
<proteinExistence type="inferred from homology"/>
<dbReference type="Proteomes" id="UP001428341">
    <property type="component" value="Unassembled WGS sequence"/>
</dbReference>
<dbReference type="InterPro" id="IPR035669">
    <property type="entry name" value="SGNH_plant_lipase-like"/>
</dbReference>
<dbReference type="PANTHER" id="PTHR45642:SF135">
    <property type="entry name" value="GDSL ESTERASE_LIPASE EXL2"/>
    <property type="match status" value="1"/>
</dbReference>
<accession>A0AAP0MYC0</accession>
<evidence type="ECO:0000313" key="4">
    <source>
        <dbReference type="Proteomes" id="UP001428341"/>
    </source>
</evidence>
<feature type="transmembrane region" description="Helical" evidence="2">
    <location>
        <begin position="12"/>
        <end position="30"/>
    </location>
</feature>
<reference evidence="3 4" key="1">
    <citation type="submission" date="2024-05" db="EMBL/GenBank/DDBJ databases">
        <title>Haplotype-resolved chromosome-level genome assembly of Huyou (Citrus changshanensis).</title>
        <authorList>
            <person name="Miao C."/>
            <person name="Chen W."/>
            <person name="Wu Y."/>
            <person name="Wang L."/>
            <person name="Zhao S."/>
            <person name="Grierson D."/>
            <person name="Xu C."/>
            <person name="Chen K."/>
        </authorList>
    </citation>
    <scope>NUCLEOTIDE SEQUENCE [LARGE SCALE GENOMIC DNA]</scope>
    <source>
        <strain evidence="3">01-14</strain>
        <tissue evidence="3">Leaf</tissue>
    </source>
</reference>
<evidence type="ECO:0000256" key="1">
    <source>
        <dbReference type="ARBA" id="ARBA00008668"/>
    </source>
</evidence>
<dbReference type="GO" id="GO:0005576">
    <property type="term" value="C:extracellular region"/>
    <property type="evidence" value="ECO:0007669"/>
    <property type="project" value="TreeGrafter"/>
</dbReference>
<dbReference type="AlphaFoldDB" id="A0AAP0MYC0"/>
<organism evidence="3 4">
    <name type="scientific">Citrus x changshan-huyou</name>
    <dbReference type="NCBI Taxonomy" id="2935761"/>
    <lineage>
        <taxon>Eukaryota</taxon>
        <taxon>Viridiplantae</taxon>
        <taxon>Streptophyta</taxon>
        <taxon>Embryophyta</taxon>
        <taxon>Tracheophyta</taxon>
        <taxon>Spermatophyta</taxon>
        <taxon>Magnoliopsida</taxon>
        <taxon>eudicotyledons</taxon>
        <taxon>Gunneridae</taxon>
        <taxon>Pentapetalae</taxon>
        <taxon>rosids</taxon>
        <taxon>malvids</taxon>
        <taxon>Sapindales</taxon>
        <taxon>Rutaceae</taxon>
        <taxon>Aurantioideae</taxon>
        <taxon>Citrus</taxon>
    </lineage>
</organism>
<keyword evidence="2" id="KW-1133">Transmembrane helix</keyword>
<dbReference type="InterPro" id="IPR036514">
    <property type="entry name" value="SGNH_hydro_sf"/>
</dbReference>
<gene>
    <name evidence="3" type="ORF">WN944_020894</name>
</gene>
<sequence>MKLLSQNPTSLSTPSFSILIFFFLLFIYFSENGDGATQNKNESVPAVFVFGDSIADPGNNNNIKTIIKCNFPPYGRDFKGKIPTGRFSNGVIPSDLIAQEFGIKELLPAYLDPNLKPQDLVTGVSFASGGAGYDPLTSKVASALSMSDQLDLFKKALETIKATAGEEATANILSKGLFMVVSGSDDIANTYLSTPFRRGQYDINSYTDLTASSALSFLQELYGVGAKRIGVLGLPPIGCVPVQRTLNGGIARGCSDFANQAAQIYNSKLQSVVDSLSKEFPDSRFVYFDIYNPLNSLIQNPAQYGFEVADKGCCGTGNLEVSILCNRLEDAATCPDASKYIFWDSYHPTEKAYKILTPKILNQNKDKLF</sequence>